<keyword evidence="2" id="KW-1185">Reference proteome</keyword>
<gene>
    <name evidence="1" type="ORF">Adt_11249</name>
</gene>
<dbReference type="Proteomes" id="UP001604336">
    <property type="component" value="Unassembled WGS sequence"/>
</dbReference>
<evidence type="ECO:0000313" key="1">
    <source>
        <dbReference type="EMBL" id="KAL2526195.1"/>
    </source>
</evidence>
<dbReference type="AlphaFoldDB" id="A0ABD1UMJ0"/>
<reference evidence="2" key="1">
    <citation type="submission" date="2024-07" db="EMBL/GenBank/DDBJ databases">
        <title>Two chromosome-level genome assemblies of Korean endemic species Abeliophyllum distichum and Forsythia ovata (Oleaceae).</title>
        <authorList>
            <person name="Jang H."/>
        </authorList>
    </citation>
    <scope>NUCLEOTIDE SEQUENCE [LARGE SCALE GENOMIC DNA]</scope>
</reference>
<dbReference type="EMBL" id="JBFOLK010000003">
    <property type="protein sequence ID" value="KAL2526195.1"/>
    <property type="molecule type" value="Genomic_DNA"/>
</dbReference>
<organism evidence="1 2">
    <name type="scientific">Abeliophyllum distichum</name>
    <dbReference type="NCBI Taxonomy" id="126358"/>
    <lineage>
        <taxon>Eukaryota</taxon>
        <taxon>Viridiplantae</taxon>
        <taxon>Streptophyta</taxon>
        <taxon>Embryophyta</taxon>
        <taxon>Tracheophyta</taxon>
        <taxon>Spermatophyta</taxon>
        <taxon>Magnoliopsida</taxon>
        <taxon>eudicotyledons</taxon>
        <taxon>Gunneridae</taxon>
        <taxon>Pentapetalae</taxon>
        <taxon>asterids</taxon>
        <taxon>lamiids</taxon>
        <taxon>Lamiales</taxon>
        <taxon>Oleaceae</taxon>
        <taxon>Forsythieae</taxon>
        <taxon>Abeliophyllum</taxon>
    </lineage>
</organism>
<comment type="caution">
    <text evidence="1">The sequence shown here is derived from an EMBL/GenBank/DDBJ whole genome shotgun (WGS) entry which is preliminary data.</text>
</comment>
<protein>
    <submittedName>
        <fullName evidence="1">Uncharacterized protein</fullName>
    </submittedName>
</protein>
<evidence type="ECO:0000313" key="2">
    <source>
        <dbReference type="Proteomes" id="UP001604336"/>
    </source>
</evidence>
<proteinExistence type="predicted"/>
<name>A0ABD1UMJ0_9LAMI</name>
<accession>A0ABD1UMJ0</accession>
<sequence length="147" mass="17115">MRSEFTTSRGLKVLCCNLHKRTELHLLHFVEGLGCNYPFSLILRICWILPRMESHMDCFPMFGHHQESSSCRKIDRRCALRETKKKEEKKRRSSARRRCLALLKQRRHCCSCEVTVAPRRSMAGFGPSRVTLDLCRITRNFGLTSGT</sequence>